<protein>
    <recommendedName>
        <fullName evidence="4">K Homology domain-containing protein</fullName>
    </recommendedName>
</protein>
<dbReference type="InterPro" id="IPR004087">
    <property type="entry name" value="KH_dom"/>
</dbReference>
<name>A0ABQ9JJ43_9CUCU</name>
<keyword evidence="1" id="KW-0677">Repeat</keyword>
<evidence type="ECO:0000256" key="1">
    <source>
        <dbReference type="ARBA" id="ARBA00022737"/>
    </source>
</evidence>
<keyword evidence="6" id="KW-1185">Reference proteome</keyword>
<comment type="caution">
    <text evidence="5">The sequence shown here is derived from an EMBL/GenBank/DDBJ whole genome shotgun (WGS) entry which is preliminary data.</text>
</comment>
<evidence type="ECO:0000259" key="4">
    <source>
        <dbReference type="SMART" id="SM00322"/>
    </source>
</evidence>
<dbReference type="SMART" id="SM00322">
    <property type="entry name" value="KH"/>
    <property type="match status" value="1"/>
</dbReference>
<evidence type="ECO:0000256" key="3">
    <source>
        <dbReference type="SAM" id="MobiDB-lite"/>
    </source>
</evidence>
<feature type="domain" description="K Homology" evidence="4">
    <location>
        <begin position="102"/>
        <end position="171"/>
    </location>
</feature>
<dbReference type="Proteomes" id="UP001162164">
    <property type="component" value="Unassembled WGS sequence"/>
</dbReference>
<dbReference type="PANTHER" id="PTHR10288">
    <property type="entry name" value="KH DOMAIN CONTAINING RNA BINDING PROTEIN"/>
    <property type="match status" value="1"/>
</dbReference>
<keyword evidence="2" id="KW-0694">RNA-binding</keyword>
<dbReference type="Gene3D" id="3.30.1370.10">
    <property type="entry name" value="K Homology domain, type 1"/>
    <property type="match status" value="1"/>
</dbReference>
<proteinExistence type="predicted"/>
<reference evidence="5" key="1">
    <citation type="journal article" date="2023" name="Insect Mol. Biol.">
        <title>Genome sequencing provides insights into the evolution of gene families encoding plant cell wall-degrading enzymes in longhorned beetles.</title>
        <authorList>
            <person name="Shin N.R."/>
            <person name="Okamura Y."/>
            <person name="Kirsch R."/>
            <person name="Pauchet Y."/>
        </authorList>
    </citation>
    <scope>NUCLEOTIDE SEQUENCE</scope>
    <source>
        <strain evidence="5">MMC_N1</strain>
    </source>
</reference>
<dbReference type="PROSITE" id="PS50084">
    <property type="entry name" value="KH_TYPE_1"/>
    <property type="match status" value="1"/>
</dbReference>
<dbReference type="EMBL" id="JAPWTJ010000524">
    <property type="protein sequence ID" value="KAJ8977634.1"/>
    <property type="molecule type" value="Genomic_DNA"/>
</dbReference>
<sequence length="188" mass="21000">MCDDWDDNAEVVVPTHTVYGQPIQPRNFVENDNFQGNYHNRDRGFSRNPNRDRANGRDFQRNGEGASRGAGNFNRDNRFGGRDTRYSAGGNRFGEGSQNVRNEEAEIINVPSKYVGRIIGRGGSKISELQQESGARIQVTRDTDGETTVVKLFGDVNSVAKAKSLIDELTTDTIKMVEAKDYIPEPKK</sequence>
<evidence type="ECO:0000313" key="6">
    <source>
        <dbReference type="Proteomes" id="UP001162164"/>
    </source>
</evidence>
<organism evidence="5 6">
    <name type="scientific">Molorchus minor</name>
    <dbReference type="NCBI Taxonomy" id="1323400"/>
    <lineage>
        <taxon>Eukaryota</taxon>
        <taxon>Metazoa</taxon>
        <taxon>Ecdysozoa</taxon>
        <taxon>Arthropoda</taxon>
        <taxon>Hexapoda</taxon>
        <taxon>Insecta</taxon>
        <taxon>Pterygota</taxon>
        <taxon>Neoptera</taxon>
        <taxon>Endopterygota</taxon>
        <taxon>Coleoptera</taxon>
        <taxon>Polyphaga</taxon>
        <taxon>Cucujiformia</taxon>
        <taxon>Chrysomeloidea</taxon>
        <taxon>Cerambycidae</taxon>
        <taxon>Lamiinae</taxon>
        <taxon>Monochamini</taxon>
        <taxon>Molorchus</taxon>
    </lineage>
</organism>
<evidence type="ECO:0000256" key="2">
    <source>
        <dbReference type="PROSITE-ProRule" id="PRU00117"/>
    </source>
</evidence>
<dbReference type="InterPro" id="IPR036612">
    <property type="entry name" value="KH_dom_type_1_sf"/>
</dbReference>
<feature type="compositionally biased region" description="Basic and acidic residues" evidence="3">
    <location>
        <begin position="75"/>
        <end position="85"/>
    </location>
</feature>
<feature type="region of interest" description="Disordered" evidence="3">
    <location>
        <begin position="26"/>
        <end position="98"/>
    </location>
</feature>
<dbReference type="Pfam" id="PF00013">
    <property type="entry name" value="KH_1"/>
    <property type="match status" value="1"/>
</dbReference>
<evidence type="ECO:0000313" key="5">
    <source>
        <dbReference type="EMBL" id="KAJ8977634.1"/>
    </source>
</evidence>
<dbReference type="CDD" id="cd00105">
    <property type="entry name" value="KH-I"/>
    <property type="match status" value="1"/>
</dbReference>
<dbReference type="SUPFAM" id="SSF54791">
    <property type="entry name" value="Eukaryotic type KH-domain (KH-domain type I)"/>
    <property type="match status" value="1"/>
</dbReference>
<accession>A0ABQ9JJ43</accession>
<dbReference type="InterPro" id="IPR004088">
    <property type="entry name" value="KH_dom_type_1"/>
</dbReference>
<feature type="compositionally biased region" description="Basic and acidic residues" evidence="3">
    <location>
        <begin position="39"/>
        <end position="61"/>
    </location>
</feature>
<gene>
    <name evidence="5" type="ORF">NQ317_003611</name>
</gene>